<dbReference type="FunFam" id="3.30.420.10:FF:000032">
    <property type="entry name" value="Retrovirus-related Pol polyprotein from transposon 297-like Protein"/>
    <property type="match status" value="1"/>
</dbReference>
<dbReference type="Proteomes" id="UP000230750">
    <property type="component" value="Unassembled WGS sequence"/>
</dbReference>
<organism evidence="3 4">
    <name type="scientific">Stichopus japonicus</name>
    <name type="common">Sea cucumber</name>
    <dbReference type="NCBI Taxonomy" id="307972"/>
    <lineage>
        <taxon>Eukaryota</taxon>
        <taxon>Metazoa</taxon>
        <taxon>Echinodermata</taxon>
        <taxon>Eleutherozoa</taxon>
        <taxon>Echinozoa</taxon>
        <taxon>Holothuroidea</taxon>
        <taxon>Aspidochirotacea</taxon>
        <taxon>Aspidochirotida</taxon>
        <taxon>Stichopodidae</taxon>
        <taxon>Apostichopus</taxon>
    </lineage>
</organism>
<evidence type="ECO:0000259" key="2">
    <source>
        <dbReference type="PROSITE" id="PS50994"/>
    </source>
</evidence>
<dbReference type="InterPro" id="IPR001584">
    <property type="entry name" value="Integrase_cat-core"/>
</dbReference>
<sequence>MFSALRFRSAIPTSNQTAETTAKVLVRNWFLLYGPPKRLHSDQGRNFESSLIQCLCKVYGVNKSRTTPYHPEGNGQAERFNRTLHDLLKTLPPNKKRRWSDHLPEVLYAYNSTPHTSTSLSPFFLMFGRDPILPVDYLLGRVDSPSDSDDTDPISNWVTSHTENLQMAFKKAGEQMSLEAEPRKTQYDKKAKSHPITLGTRVYLKNHPRGMHEIVDEWGSTVFKVVSRPNEGSVYVIEPADGSGGQRTVHRREIRPCPQLIDVPVAVFKPVAPAQCDRERESSSDSSSDEDYGFRRHFEGALTRRKQSPSDDSDSWSDDSEVTQPLRRSARVTRGFHSNISHLPRSISSVTNSTLYDNKLSDLCRQTQNLLERVKR</sequence>
<dbReference type="AlphaFoldDB" id="A0A2G8KAP2"/>
<dbReference type="GO" id="GO:0015074">
    <property type="term" value="P:DNA integration"/>
    <property type="evidence" value="ECO:0007669"/>
    <property type="project" value="InterPro"/>
</dbReference>
<dbReference type="EMBL" id="MRZV01000736">
    <property type="protein sequence ID" value="PIK45078.1"/>
    <property type="molecule type" value="Genomic_DNA"/>
</dbReference>
<feature type="compositionally biased region" description="Acidic residues" evidence="1">
    <location>
        <begin position="311"/>
        <end position="321"/>
    </location>
</feature>
<feature type="region of interest" description="Disordered" evidence="1">
    <location>
        <begin position="274"/>
        <end position="293"/>
    </location>
</feature>
<dbReference type="SUPFAM" id="SSF53098">
    <property type="entry name" value="Ribonuclease H-like"/>
    <property type="match status" value="1"/>
</dbReference>
<feature type="domain" description="Integrase catalytic" evidence="2">
    <location>
        <begin position="1"/>
        <end position="130"/>
    </location>
</feature>
<accession>A0A2G8KAP2</accession>
<dbReference type="Gene3D" id="3.30.420.10">
    <property type="entry name" value="Ribonuclease H-like superfamily/Ribonuclease H"/>
    <property type="match status" value="1"/>
</dbReference>
<evidence type="ECO:0000256" key="1">
    <source>
        <dbReference type="SAM" id="MobiDB-lite"/>
    </source>
</evidence>
<dbReference type="OrthoDB" id="10062030at2759"/>
<dbReference type="GO" id="GO:0003676">
    <property type="term" value="F:nucleic acid binding"/>
    <property type="evidence" value="ECO:0007669"/>
    <property type="project" value="InterPro"/>
</dbReference>
<dbReference type="InterPro" id="IPR050951">
    <property type="entry name" value="Retrovirus_Pol_polyprotein"/>
</dbReference>
<comment type="caution">
    <text evidence="3">The sequence shown here is derived from an EMBL/GenBank/DDBJ whole genome shotgun (WGS) entry which is preliminary data.</text>
</comment>
<dbReference type="PANTHER" id="PTHR37984:SF15">
    <property type="entry name" value="INTEGRASE CATALYTIC DOMAIN-CONTAINING PROTEIN"/>
    <property type="match status" value="1"/>
</dbReference>
<evidence type="ECO:0000313" key="3">
    <source>
        <dbReference type="EMBL" id="PIK45078.1"/>
    </source>
</evidence>
<keyword evidence="4" id="KW-1185">Reference proteome</keyword>
<dbReference type="InterPro" id="IPR012337">
    <property type="entry name" value="RNaseH-like_sf"/>
</dbReference>
<name>A0A2G8KAP2_STIJA</name>
<dbReference type="PROSITE" id="PS50994">
    <property type="entry name" value="INTEGRASE"/>
    <property type="match status" value="1"/>
</dbReference>
<evidence type="ECO:0000313" key="4">
    <source>
        <dbReference type="Proteomes" id="UP000230750"/>
    </source>
</evidence>
<proteinExistence type="predicted"/>
<protein>
    <recommendedName>
        <fullName evidence="2">Integrase catalytic domain-containing protein</fullName>
    </recommendedName>
</protein>
<dbReference type="PANTHER" id="PTHR37984">
    <property type="entry name" value="PROTEIN CBG26694"/>
    <property type="match status" value="1"/>
</dbReference>
<reference evidence="3 4" key="1">
    <citation type="journal article" date="2017" name="PLoS Biol.">
        <title>The sea cucumber genome provides insights into morphological evolution and visceral regeneration.</title>
        <authorList>
            <person name="Zhang X."/>
            <person name="Sun L."/>
            <person name="Yuan J."/>
            <person name="Sun Y."/>
            <person name="Gao Y."/>
            <person name="Zhang L."/>
            <person name="Li S."/>
            <person name="Dai H."/>
            <person name="Hamel J.F."/>
            <person name="Liu C."/>
            <person name="Yu Y."/>
            <person name="Liu S."/>
            <person name="Lin W."/>
            <person name="Guo K."/>
            <person name="Jin S."/>
            <person name="Xu P."/>
            <person name="Storey K.B."/>
            <person name="Huan P."/>
            <person name="Zhang T."/>
            <person name="Zhou Y."/>
            <person name="Zhang J."/>
            <person name="Lin C."/>
            <person name="Li X."/>
            <person name="Xing L."/>
            <person name="Huo D."/>
            <person name="Sun M."/>
            <person name="Wang L."/>
            <person name="Mercier A."/>
            <person name="Li F."/>
            <person name="Yang H."/>
            <person name="Xiang J."/>
        </authorList>
    </citation>
    <scope>NUCLEOTIDE SEQUENCE [LARGE SCALE GENOMIC DNA]</scope>
    <source>
        <strain evidence="3">Shaxun</strain>
        <tissue evidence="3">Muscle</tissue>
    </source>
</reference>
<dbReference type="InterPro" id="IPR036397">
    <property type="entry name" value="RNaseH_sf"/>
</dbReference>
<gene>
    <name evidence="3" type="ORF">BSL78_18065</name>
</gene>
<feature type="region of interest" description="Disordered" evidence="1">
    <location>
        <begin position="299"/>
        <end position="330"/>
    </location>
</feature>